<sequence>MKKLFLVAVALIGFNAATHAQGAHLGFKAGLNFADFNGGDLNADSRTGFHVGLVAELRLSDNFAIQPEAIYSSQGVELTSDDLKIDYLNIPVLADIKLFKAVSLQAGPQFGFKVNEDQVQNIGDVKDLDVGGAVGLEVKILKFFAQARYNFGLTDVLESANSPKNAVFQLSAGFNFF</sequence>
<reference evidence="3 4" key="1">
    <citation type="submission" date="2020-01" db="EMBL/GenBank/DDBJ databases">
        <title>Spongiivirga citrea KCTC 32990T.</title>
        <authorList>
            <person name="Wang G."/>
        </authorList>
    </citation>
    <scope>NUCLEOTIDE SEQUENCE [LARGE SCALE GENOMIC DNA]</scope>
    <source>
        <strain evidence="3 4">KCTC 32990</strain>
    </source>
</reference>
<dbReference type="SUPFAM" id="SSF56925">
    <property type="entry name" value="OMPA-like"/>
    <property type="match status" value="1"/>
</dbReference>
<keyword evidence="4" id="KW-1185">Reference proteome</keyword>
<dbReference type="EMBL" id="JAABOQ010000001">
    <property type="protein sequence ID" value="NER15696.1"/>
    <property type="molecule type" value="Genomic_DNA"/>
</dbReference>
<proteinExistence type="predicted"/>
<comment type="caution">
    <text evidence="3">The sequence shown here is derived from an EMBL/GenBank/DDBJ whole genome shotgun (WGS) entry which is preliminary data.</text>
</comment>
<dbReference type="RefSeq" id="WP_164028970.1">
    <property type="nucleotide sequence ID" value="NZ_JAABOQ010000001.1"/>
</dbReference>
<name>A0A6M0CD19_9FLAO</name>
<feature type="signal peptide" evidence="1">
    <location>
        <begin position="1"/>
        <end position="20"/>
    </location>
</feature>
<accession>A0A6M0CD19</accession>
<dbReference type="Proteomes" id="UP000474296">
    <property type="component" value="Unassembled WGS sequence"/>
</dbReference>
<organism evidence="3 4">
    <name type="scientific">Spongiivirga citrea</name>
    <dbReference type="NCBI Taxonomy" id="1481457"/>
    <lineage>
        <taxon>Bacteria</taxon>
        <taxon>Pseudomonadati</taxon>
        <taxon>Bacteroidota</taxon>
        <taxon>Flavobacteriia</taxon>
        <taxon>Flavobacteriales</taxon>
        <taxon>Flavobacteriaceae</taxon>
        <taxon>Spongiivirga</taxon>
    </lineage>
</organism>
<dbReference type="AlphaFoldDB" id="A0A6M0CD19"/>
<keyword evidence="1" id="KW-0732">Signal</keyword>
<dbReference type="InterPro" id="IPR025665">
    <property type="entry name" value="Beta-barrel_OMP_2"/>
</dbReference>
<feature type="chain" id="PRO_5027011241" evidence="1">
    <location>
        <begin position="21"/>
        <end position="177"/>
    </location>
</feature>
<feature type="domain" description="Outer membrane protein beta-barrel" evidence="2">
    <location>
        <begin position="20"/>
        <end position="157"/>
    </location>
</feature>
<evidence type="ECO:0000313" key="4">
    <source>
        <dbReference type="Proteomes" id="UP000474296"/>
    </source>
</evidence>
<evidence type="ECO:0000259" key="2">
    <source>
        <dbReference type="Pfam" id="PF13568"/>
    </source>
</evidence>
<protein>
    <submittedName>
        <fullName evidence="3">Outer membrane beta-barrel protein</fullName>
    </submittedName>
</protein>
<evidence type="ECO:0000256" key="1">
    <source>
        <dbReference type="SAM" id="SignalP"/>
    </source>
</evidence>
<dbReference type="InterPro" id="IPR011250">
    <property type="entry name" value="OMP/PagP_B-barrel"/>
</dbReference>
<gene>
    <name evidence="3" type="ORF">GWK10_00640</name>
</gene>
<dbReference type="Pfam" id="PF13568">
    <property type="entry name" value="OMP_b-brl_2"/>
    <property type="match status" value="1"/>
</dbReference>
<evidence type="ECO:0000313" key="3">
    <source>
        <dbReference type="EMBL" id="NER15696.1"/>
    </source>
</evidence>